<evidence type="ECO:0000259" key="2">
    <source>
        <dbReference type="SMART" id="SM00382"/>
    </source>
</evidence>
<dbReference type="Pfam" id="PF00004">
    <property type="entry name" value="AAA"/>
    <property type="match status" value="1"/>
</dbReference>
<dbReference type="GO" id="GO:0005524">
    <property type="term" value="F:ATP binding"/>
    <property type="evidence" value="ECO:0007669"/>
    <property type="project" value="InterPro"/>
</dbReference>
<proteinExistence type="predicted"/>
<dbReference type="Pfam" id="PF22942">
    <property type="entry name" value="DUF7025"/>
    <property type="match status" value="1"/>
</dbReference>
<gene>
    <name evidence="3" type="ORF">TARUN_3911</name>
</gene>
<evidence type="ECO:0000313" key="3">
    <source>
        <dbReference type="EMBL" id="RFU78317.1"/>
    </source>
</evidence>
<reference evidence="3 4" key="1">
    <citation type="journal article" date="2018" name="PLoS Pathog.">
        <title>Evolution of structural diversity of trichothecenes, a family of toxins produced by plant pathogenic and entomopathogenic fungi.</title>
        <authorList>
            <person name="Proctor R.H."/>
            <person name="McCormick S.P."/>
            <person name="Kim H.S."/>
            <person name="Cardoza R.E."/>
            <person name="Stanley A.M."/>
            <person name="Lindo L."/>
            <person name="Kelly A."/>
            <person name="Brown D.W."/>
            <person name="Lee T."/>
            <person name="Vaughan M.M."/>
            <person name="Alexander N.J."/>
            <person name="Busman M."/>
            <person name="Gutierrez S."/>
        </authorList>
    </citation>
    <scope>NUCLEOTIDE SEQUENCE [LARGE SCALE GENOMIC DNA]</scope>
    <source>
        <strain evidence="3 4">IBT 40837</strain>
    </source>
</reference>
<feature type="compositionally biased region" description="Basic and acidic residues" evidence="1">
    <location>
        <begin position="372"/>
        <end position="381"/>
    </location>
</feature>
<sequence length="767" mass="87521">MRFRDIKDIDREAISDFVWKWRCKIFPVKDATYSKETAGEGKDGAVTDGDDSKAGATPGNDKDPNFGTSPIIKTLYDKNTSDVYSSHEWVDYPPKQMSKSAARAQERVAIKVYKVRDHRKPCISGRIPLKYHKIEVQNLTLVAALAPIVKKENFHLDVNEAATFEEPFRSLWFCQDDIKELYKKAESSDPLKSYLKLFIQVLDDLFREMIIKRRNIQTSRLVDFRTAWTLFPRGSTIYSFGINAEFLAKVESTNYVNKNSGNALHVKTKILKFNGEKFVWQERILPIEEFEGNKPILELGHYPLEFHQDPEDVKRRLTVRGRKVLDLQGLQYRLYNGIALHHVGKDCIEKHNVEGRILLDAIGYNKYHLAKGKRENDKQTHDDDETSMGFSLFDSDSSSSSDSDTDSLDETSAKRTGVRRLGEREFLRNKQHMESRVDDLCFISGMLGGYALKNKIWMEFYLEDVEPMVWNDTAYSHLVYDDQQKDLVLSFVQNHNPHRVASAAPMASSSASVASNTALPAPMEDVIVGKGQGLIILLSGPPGTGKTLTAEAVADRTHRPLFYLQAEDLGINAAALGANIKRVFEMATEWNAVILLDEADVFMAERNPNDIHRNELVSIFLRELEYFRGIIFLTTNLYHTIDAAFRSRVSLHLLFQSLSREARETVWRKFLQRLPERKELELPHDQETANGGVTENSEAKSPLGDADLRQLSLWQLNGREIKNAVRMVKSWCDHKGYVMTLERLESGIKVTSPHSTKEGDIDKDLYE</sequence>
<dbReference type="SUPFAM" id="SSF52540">
    <property type="entry name" value="P-loop containing nucleoside triphosphate hydrolases"/>
    <property type="match status" value="1"/>
</dbReference>
<feature type="compositionally biased region" description="Low complexity" evidence="1">
    <location>
        <begin position="390"/>
        <end position="402"/>
    </location>
</feature>
<dbReference type="InterPro" id="IPR027417">
    <property type="entry name" value="P-loop_NTPase"/>
</dbReference>
<comment type="caution">
    <text evidence="3">The sequence shown here is derived from an EMBL/GenBank/DDBJ whole genome shotgun (WGS) entry which is preliminary data.</text>
</comment>
<dbReference type="OrthoDB" id="10042665at2759"/>
<keyword evidence="4" id="KW-1185">Reference proteome</keyword>
<feature type="region of interest" description="Disordered" evidence="1">
    <location>
        <begin position="37"/>
        <end position="68"/>
    </location>
</feature>
<feature type="region of interest" description="Disordered" evidence="1">
    <location>
        <begin position="681"/>
        <end position="701"/>
    </location>
</feature>
<dbReference type="InterPro" id="IPR003959">
    <property type="entry name" value="ATPase_AAA_core"/>
</dbReference>
<dbReference type="EMBL" id="PXOA01000216">
    <property type="protein sequence ID" value="RFU78317.1"/>
    <property type="molecule type" value="Genomic_DNA"/>
</dbReference>
<feature type="compositionally biased region" description="Basic and acidic residues" evidence="1">
    <location>
        <begin position="37"/>
        <end position="53"/>
    </location>
</feature>
<dbReference type="STRING" id="490622.A0A395NR61"/>
<name>A0A395NR61_TRIAR</name>
<accession>A0A395NR61</accession>
<feature type="domain" description="AAA+ ATPase" evidence="2">
    <location>
        <begin position="532"/>
        <end position="659"/>
    </location>
</feature>
<dbReference type="PANTHER" id="PTHR46411:SF3">
    <property type="entry name" value="AAA+ ATPASE DOMAIN-CONTAINING PROTEIN"/>
    <property type="match status" value="1"/>
</dbReference>
<evidence type="ECO:0000313" key="4">
    <source>
        <dbReference type="Proteomes" id="UP000266272"/>
    </source>
</evidence>
<dbReference type="SMART" id="SM00382">
    <property type="entry name" value="AAA"/>
    <property type="match status" value="1"/>
</dbReference>
<dbReference type="PANTHER" id="PTHR46411">
    <property type="entry name" value="FAMILY ATPASE, PUTATIVE-RELATED"/>
    <property type="match status" value="1"/>
</dbReference>
<organism evidence="3 4">
    <name type="scientific">Trichoderma arundinaceum</name>
    <dbReference type="NCBI Taxonomy" id="490622"/>
    <lineage>
        <taxon>Eukaryota</taxon>
        <taxon>Fungi</taxon>
        <taxon>Dikarya</taxon>
        <taxon>Ascomycota</taxon>
        <taxon>Pezizomycotina</taxon>
        <taxon>Sordariomycetes</taxon>
        <taxon>Hypocreomycetidae</taxon>
        <taxon>Hypocreales</taxon>
        <taxon>Hypocreaceae</taxon>
        <taxon>Trichoderma</taxon>
    </lineage>
</organism>
<protein>
    <submittedName>
        <fullName evidence="3">Tob3 member of aaa-atpase family</fullName>
    </submittedName>
</protein>
<evidence type="ECO:0000256" key="1">
    <source>
        <dbReference type="SAM" id="MobiDB-lite"/>
    </source>
</evidence>
<dbReference type="InterPro" id="IPR054289">
    <property type="entry name" value="DUF7025"/>
</dbReference>
<dbReference type="GO" id="GO:0016887">
    <property type="term" value="F:ATP hydrolysis activity"/>
    <property type="evidence" value="ECO:0007669"/>
    <property type="project" value="InterPro"/>
</dbReference>
<dbReference type="AlphaFoldDB" id="A0A395NR61"/>
<dbReference type="Gene3D" id="3.40.50.300">
    <property type="entry name" value="P-loop containing nucleotide triphosphate hydrolases"/>
    <property type="match status" value="1"/>
</dbReference>
<feature type="region of interest" description="Disordered" evidence="1">
    <location>
        <begin position="372"/>
        <end position="416"/>
    </location>
</feature>
<dbReference type="InterPro" id="IPR003593">
    <property type="entry name" value="AAA+_ATPase"/>
</dbReference>
<dbReference type="Proteomes" id="UP000266272">
    <property type="component" value="Unassembled WGS sequence"/>
</dbReference>
<dbReference type="CDD" id="cd19481">
    <property type="entry name" value="RecA-like_protease"/>
    <property type="match status" value="1"/>
</dbReference>